<accession>A0A835I5S9</accession>
<keyword evidence="7" id="KW-0067">ATP-binding</keyword>
<dbReference type="InterPro" id="IPR001650">
    <property type="entry name" value="Helicase_C-like"/>
</dbReference>
<evidence type="ECO:0000313" key="13">
    <source>
        <dbReference type="Proteomes" id="UP000631114"/>
    </source>
</evidence>
<evidence type="ECO:0000259" key="11">
    <source>
        <dbReference type="PROSITE" id="PS51194"/>
    </source>
</evidence>
<dbReference type="FunFam" id="3.40.50.300:FF:000191">
    <property type="entry name" value="Pre-mRNA-splicing factor ATP-dependent RNA helicase"/>
    <property type="match status" value="1"/>
</dbReference>
<dbReference type="EMBL" id="JADFTS010000004">
    <property type="protein sequence ID" value="KAF9611114.1"/>
    <property type="molecule type" value="Genomic_DNA"/>
</dbReference>
<dbReference type="InterPro" id="IPR007502">
    <property type="entry name" value="Helicase-assoc_dom"/>
</dbReference>
<dbReference type="PROSITE" id="PS51192">
    <property type="entry name" value="HELICASE_ATP_BIND_1"/>
    <property type="match status" value="1"/>
</dbReference>
<dbReference type="GO" id="GO:0016787">
    <property type="term" value="F:hydrolase activity"/>
    <property type="evidence" value="ECO:0007669"/>
    <property type="project" value="UniProtKB-KW"/>
</dbReference>
<keyword evidence="4" id="KW-0547">Nucleotide-binding</keyword>
<dbReference type="Pfam" id="PF21010">
    <property type="entry name" value="HA2_C"/>
    <property type="match status" value="1"/>
</dbReference>
<dbReference type="GO" id="GO:0071013">
    <property type="term" value="C:catalytic step 2 spliceosome"/>
    <property type="evidence" value="ECO:0007669"/>
    <property type="project" value="TreeGrafter"/>
</dbReference>
<evidence type="ECO:0000256" key="2">
    <source>
        <dbReference type="ARBA" id="ARBA00012552"/>
    </source>
</evidence>
<dbReference type="InterPro" id="IPR044762">
    <property type="entry name" value="DHX8/Prp22_DEXHc"/>
</dbReference>
<dbReference type="Pfam" id="PF00271">
    <property type="entry name" value="Helicase_C"/>
    <property type="match status" value="1"/>
</dbReference>
<dbReference type="SMART" id="SM00490">
    <property type="entry name" value="HELICc"/>
    <property type="match status" value="1"/>
</dbReference>
<dbReference type="FunFam" id="3.40.50.300:FF:000101">
    <property type="entry name" value="Pre-mRNA-splicing factor ATP-dependent RNA helicase"/>
    <property type="match status" value="1"/>
</dbReference>
<keyword evidence="8" id="KW-0508">mRNA splicing</keyword>
<evidence type="ECO:0000256" key="5">
    <source>
        <dbReference type="ARBA" id="ARBA00022801"/>
    </source>
</evidence>
<reference evidence="12 13" key="1">
    <citation type="submission" date="2020-10" db="EMBL/GenBank/DDBJ databases">
        <title>The Coptis chinensis genome and diversification of protoberbering-type alkaloids.</title>
        <authorList>
            <person name="Wang B."/>
            <person name="Shu S."/>
            <person name="Song C."/>
            <person name="Liu Y."/>
        </authorList>
    </citation>
    <scope>NUCLEOTIDE SEQUENCE [LARGE SCALE GENOMIC DNA]</scope>
    <source>
        <strain evidence="12">HL-2020</strain>
        <tissue evidence="12">Leaf</tissue>
    </source>
</reference>
<keyword evidence="6" id="KW-0347">Helicase</keyword>
<dbReference type="OrthoDB" id="10253254at2759"/>
<dbReference type="PROSITE" id="PS00690">
    <property type="entry name" value="DEAH_ATP_HELICASE"/>
    <property type="match status" value="1"/>
</dbReference>
<evidence type="ECO:0000256" key="7">
    <source>
        <dbReference type="ARBA" id="ARBA00022840"/>
    </source>
</evidence>
<dbReference type="InterPro" id="IPR014001">
    <property type="entry name" value="Helicase_ATP-bd"/>
</dbReference>
<dbReference type="InterPro" id="IPR011709">
    <property type="entry name" value="DEAD-box_helicase_OB_fold"/>
</dbReference>
<dbReference type="SMART" id="SM00487">
    <property type="entry name" value="DEXDc"/>
    <property type="match status" value="1"/>
</dbReference>
<keyword evidence="3" id="KW-0507">mRNA processing</keyword>
<proteinExistence type="predicted"/>
<dbReference type="InterPro" id="IPR002464">
    <property type="entry name" value="DNA/RNA_helicase_DEAH_CS"/>
</dbReference>
<keyword evidence="5" id="KW-0378">Hydrolase</keyword>
<comment type="subcellular location">
    <subcellularLocation>
        <location evidence="1">Nucleus</location>
    </subcellularLocation>
</comment>
<evidence type="ECO:0000256" key="6">
    <source>
        <dbReference type="ARBA" id="ARBA00022806"/>
    </source>
</evidence>
<keyword evidence="13" id="KW-1185">Reference proteome</keyword>
<dbReference type="InterPro" id="IPR048333">
    <property type="entry name" value="HA2_WH"/>
</dbReference>
<dbReference type="FunFam" id="1.20.120.1080:FF:000001">
    <property type="entry name" value="Pre-mRNA-splicing factor ATP-dependent RNA helicase"/>
    <property type="match status" value="1"/>
</dbReference>
<dbReference type="Gene3D" id="1.20.120.1080">
    <property type="match status" value="1"/>
</dbReference>
<dbReference type="Pfam" id="PF00270">
    <property type="entry name" value="DEAD"/>
    <property type="match status" value="1"/>
</dbReference>
<evidence type="ECO:0000256" key="3">
    <source>
        <dbReference type="ARBA" id="ARBA00022664"/>
    </source>
</evidence>
<dbReference type="SUPFAM" id="SSF52540">
    <property type="entry name" value="P-loop containing nucleoside triphosphate hydrolases"/>
    <property type="match status" value="1"/>
</dbReference>
<dbReference type="PANTHER" id="PTHR18934">
    <property type="entry name" value="ATP-DEPENDENT RNA HELICASE"/>
    <property type="match status" value="1"/>
</dbReference>
<dbReference type="CDD" id="cd18791">
    <property type="entry name" value="SF2_C_RHA"/>
    <property type="match status" value="1"/>
</dbReference>
<dbReference type="Pfam" id="PF07717">
    <property type="entry name" value="OB_NTP_bind"/>
    <property type="match status" value="1"/>
</dbReference>
<evidence type="ECO:0000313" key="12">
    <source>
        <dbReference type="EMBL" id="KAF9611114.1"/>
    </source>
</evidence>
<dbReference type="CDD" id="cd17971">
    <property type="entry name" value="DEXHc_DHX8"/>
    <property type="match status" value="1"/>
</dbReference>
<evidence type="ECO:0000259" key="10">
    <source>
        <dbReference type="PROSITE" id="PS51192"/>
    </source>
</evidence>
<name>A0A835I5S9_9MAGN</name>
<evidence type="ECO:0000256" key="9">
    <source>
        <dbReference type="ARBA" id="ARBA00047984"/>
    </source>
</evidence>
<feature type="domain" description="Helicase ATP-binding" evidence="10">
    <location>
        <begin position="136"/>
        <end position="299"/>
    </location>
</feature>
<evidence type="ECO:0000256" key="4">
    <source>
        <dbReference type="ARBA" id="ARBA00022741"/>
    </source>
</evidence>
<dbReference type="Pfam" id="PF04408">
    <property type="entry name" value="WHD_HA2"/>
    <property type="match status" value="1"/>
</dbReference>
<dbReference type="GO" id="GO:0003723">
    <property type="term" value="F:RNA binding"/>
    <property type="evidence" value="ECO:0007669"/>
    <property type="project" value="TreeGrafter"/>
</dbReference>
<comment type="catalytic activity">
    <reaction evidence="9">
        <text>ATP + H2O = ADP + phosphate + H(+)</text>
        <dbReference type="Rhea" id="RHEA:13065"/>
        <dbReference type="ChEBI" id="CHEBI:15377"/>
        <dbReference type="ChEBI" id="CHEBI:15378"/>
        <dbReference type="ChEBI" id="CHEBI:30616"/>
        <dbReference type="ChEBI" id="CHEBI:43474"/>
        <dbReference type="ChEBI" id="CHEBI:456216"/>
        <dbReference type="EC" id="3.6.4.13"/>
    </reaction>
</comment>
<dbReference type="InterPro" id="IPR027417">
    <property type="entry name" value="P-loop_NTPase"/>
</dbReference>
<protein>
    <recommendedName>
        <fullName evidence="2">RNA helicase</fullName>
        <ecNumber evidence="2">3.6.4.13</ecNumber>
    </recommendedName>
</protein>
<dbReference type="GO" id="GO:0000390">
    <property type="term" value="P:spliceosomal complex disassembly"/>
    <property type="evidence" value="ECO:0007669"/>
    <property type="project" value="TreeGrafter"/>
</dbReference>
<dbReference type="GO" id="GO:0003724">
    <property type="term" value="F:RNA helicase activity"/>
    <property type="evidence" value="ECO:0007669"/>
    <property type="project" value="UniProtKB-EC"/>
</dbReference>
<comment type="caution">
    <text evidence="12">The sequence shown here is derived from an EMBL/GenBank/DDBJ whole genome shotgun (WGS) entry which is preliminary data.</text>
</comment>
<dbReference type="GO" id="GO:0005524">
    <property type="term" value="F:ATP binding"/>
    <property type="evidence" value="ECO:0007669"/>
    <property type="project" value="UniProtKB-KW"/>
</dbReference>
<organism evidence="12 13">
    <name type="scientific">Coptis chinensis</name>
    <dbReference type="NCBI Taxonomy" id="261450"/>
    <lineage>
        <taxon>Eukaryota</taxon>
        <taxon>Viridiplantae</taxon>
        <taxon>Streptophyta</taxon>
        <taxon>Embryophyta</taxon>
        <taxon>Tracheophyta</taxon>
        <taxon>Spermatophyta</taxon>
        <taxon>Magnoliopsida</taxon>
        <taxon>Ranunculales</taxon>
        <taxon>Ranunculaceae</taxon>
        <taxon>Coptidoideae</taxon>
        <taxon>Coptis</taxon>
    </lineage>
</organism>
<dbReference type="EC" id="3.6.4.13" evidence="2"/>
<feature type="domain" description="Helicase C-terminal" evidence="11">
    <location>
        <begin position="322"/>
        <end position="497"/>
    </location>
</feature>
<gene>
    <name evidence="12" type="ORF">IFM89_027014</name>
</gene>
<dbReference type="PROSITE" id="PS51194">
    <property type="entry name" value="HELICASE_CTER"/>
    <property type="match status" value="1"/>
</dbReference>
<dbReference type="InterPro" id="IPR011545">
    <property type="entry name" value="DEAD/DEAH_box_helicase_dom"/>
</dbReference>
<dbReference type="Gene3D" id="3.40.50.300">
    <property type="entry name" value="P-loop containing nucleotide triphosphate hydrolases"/>
    <property type="match status" value="2"/>
</dbReference>
<dbReference type="PANTHER" id="PTHR18934:SF85">
    <property type="entry name" value="ATP-DEPENDENT RNA HELICASE DHX8"/>
    <property type="match status" value="1"/>
</dbReference>
<dbReference type="SMART" id="SM00847">
    <property type="entry name" value="HA2"/>
    <property type="match status" value="1"/>
</dbReference>
<dbReference type="AlphaFoldDB" id="A0A835I5S9"/>
<evidence type="ECO:0000256" key="8">
    <source>
        <dbReference type="ARBA" id="ARBA00023187"/>
    </source>
</evidence>
<dbReference type="Proteomes" id="UP000631114">
    <property type="component" value="Unassembled WGS sequence"/>
</dbReference>
<sequence>MTSPDRWEAKQLMAAGVLENENSDEEFEIELNEEEPAFLHGQTRYSLDTSPVEIFRNRAPALQSALIKERREVREQQQRTMHLAQALRGIGLSTYDMPEWKKDAYGKTLTFGQRSKLSIEEQRQSLPIYRLKKELVQAVHDNQVLVVIGETGSGKTTQVTQYLAEAGYTTKGKIGCTQPRRVAAMSVAKRVAEEFGCRLGEEVGYAIRFEDCSGQDTVIKYMTDGMLLREILIDESLSQYSVIMLDEAHERTVHTDVLFGLLKQLVKRRSDLRLIVTSATLDAEKFSGYFSDCNIFTIPGRTYPVEILYAKQPESDYLDAALMTVLHIHLKKPEGDILLFLTGQEEIDHACKTLFERMNGLGNNVPELIILPVYSALPSEMQSRIFDPAPPGKRKVVVATNIAEASLTIDGIFYVIDPGFAKQNVYNPKQGLDSLVITPISQASAKQRAGHAGRTGPGKCYRLYTESAYHNEMSHTSIPEIQRINLGFTTLTMKAMGINDLLSFDFMDPPSPQALISAMEQLYSLGALNDEGALTNLGKKMADFPLDPPLSKMLLASVDLRCSDEILTIIAMIQTGNIFYRPHEKQAQADQKRAKFFQTEGDHLTLLAVYEAWKAKNFSGPWCFDNFLQSRSLRRAQDVRKQLLTIMDRYGLDVVSAGKEFSKIRKAIVAGFFFHAARKDPQEGYRTLVKNQPVYIHPSCSLFQRQPDWLIYDELVRTTKEYMRECTAVDPKWLVELAPRFFKVADSTKMSKRKQQE</sequence>
<evidence type="ECO:0000256" key="1">
    <source>
        <dbReference type="ARBA" id="ARBA00004123"/>
    </source>
</evidence>